<feature type="domain" description="Tyr recombinase" evidence="5">
    <location>
        <begin position="173"/>
        <end position="357"/>
    </location>
</feature>
<proteinExistence type="inferred from homology"/>
<feature type="domain" description="Core-binding (CB)" evidence="6">
    <location>
        <begin position="71"/>
        <end position="150"/>
    </location>
</feature>
<comment type="caution">
    <text evidence="7">The sequence shown here is derived from an EMBL/GenBank/DDBJ whole genome shotgun (WGS) entry which is preliminary data.</text>
</comment>
<accession>A0AAP4A8A7</accession>
<dbReference type="SUPFAM" id="SSF56349">
    <property type="entry name" value="DNA breaking-rejoining enzymes"/>
    <property type="match status" value="1"/>
</dbReference>
<dbReference type="InterPro" id="IPR044068">
    <property type="entry name" value="CB"/>
</dbReference>
<reference evidence="7" key="1">
    <citation type="submission" date="2023-04" db="EMBL/GenBank/DDBJ databases">
        <title>Epidemiological investigation of Clostridium perfringens isolated from cattle.</title>
        <authorList>
            <person name="Tian R."/>
        </authorList>
    </citation>
    <scope>NUCLEOTIDE SEQUENCE</scope>
    <source>
        <strain evidence="7">ZWCP172</strain>
    </source>
</reference>
<dbReference type="InterPro" id="IPR002104">
    <property type="entry name" value="Integrase_catalytic"/>
</dbReference>
<evidence type="ECO:0000256" key="4">
    <source>
        <dbReference type="PROSITE-ProRule" id="PRU01248"/>
    </source>
</evidence>
<dbReference type="PANTHER" id="PTHR30349:SF64">
    <property type="entry name" value="PROPHAGE INTEGRASE INTD-RELATED"/>
    <property type="match status" value="1"/>
</dbReference>
<dbReference type="PANTHER" id="PTHR30349">
    <property type="entry name" value="PHAGE INTEGRASE-RELATED"/>
    <property type="match status" value="1"/>
</dbReference>
<dbReference type="PROSITE" id="PS51898">
    <property type="entry name" value="TYR_RECOMBINASE"/>
    <property type="match status" value="1"/>
</dbReference>
<dbReference type="GO" id="GO:0003677">
    <property type="term" value="F:DNA binding"/>
    <property type="evidence" value="ECO:0007669"/>
    <property type="project" value="UniProtKB-UniRule"/>
</dbReference>
<dbReference type="EMBL" id="JARVUX010000001">
    <property type="protein sequence ID" value="MDH2334604.1"/>
    <property type="molecule type" value="Genomic_DNA"/>
</dbReference>
<dbReference type="InterPro" id="IPR013762">
    <property type="entry name" value="Integrase-like_cat_sf"/>
</dbReference>
<evidence type="ECO:0000313" key="8">
    <source>
        <dbReference type="Proteomes" id="UP001222958"/>
    </source>
</evidence>
<dbReference type="InterPro" id="IPR010998">
    <property type="entry name" value="Integrase_recombinase_N"/>
</dbReference>
<evidence type="ECO:0000256" key="2">
    <source>
        <dbReference type="ARBA" id="ARBA00023125"/>
    </source>
</evidence>
<dbReference type="Gene3D" id="1.10.443.10">
    <property type="entry name" value="Intergrase catalytic core"/>
    <property type="match status" value="1"/>
</dbReference>
<gene>
    <name evidence="7" type="ORF">QDQ28_00220</name>
</gene>
<keyword evidence="3" id="KW-0233">DNA recombination</keyword>
<organism evidence="7 8">
    <name type="scientific">Clostridium perfringens</name>
    <dbReference type="NCBI Taxonomy" id="1502"/>
    <lineage>
        <taxon>Bacteria</taxon>
        <taxon>Bacillati</taxon>
        <taxon>Bacillota</taxon>
        <taxon>Clostridia</taxon>
        <taxon>Eubacteriales</taxon>
        <taxon>Clostridiaceae</taxon>
        <taxon>Clostridium</taxon>
    </lineage>
</organism>
<evidence type="ECO:0000313" key="7">
    <source>
        <dbReference type="EMBL" id="MDH2334604.1"/>
    </source>
</evidence>
<name>A0AAP4A8A7_CLOPF</name>
<dbReference type="CDD" id="cd01189">
    <property type="entry name" value="INT_ICEBs1_C_like"/>
    <property type="match status" value="1"/>
</dbReference>
<evidence type="ECO:0000259" key="6">
    <source>
        <dbReference type="PROSITE" id="PS51900"/>
    </source>
</evidence>
<dbReference type="InterPro" id="IPR028259">
    <property type="entry name" value="AP2-like_int_N"/>
</dbReference>
<comment type="similarity">
    <text evidence="1">Belongs to the 'phage' integrase family.</text>
</comment>
<dbReference type="Gene3D" id="1.10.150.130">
    <property type="match status" value="1"/>
</dbReference>
<evidence type="ECO:0000256" key="3">
    <source>
        <dbReference type="ARBA" id="ARBA00023172"/>
    </source>
</evidence>
<dbReference type="Proteomes" id="UP001222958">
    <property type="component" value="Unassembled WGS sequence"/>
</dbReference>
<dbReference type="Pfam" id="PF00589">
    <property type="entry name" value="Phage_integrase"/>
    <property type="match status" value="1"/>
</dbReference>
<dbReference type="GO" id="GO:0006310">
    <property type="term" value="P:DNA recombination"/>
    <property type="evidence" value="ECO:0007669"/>
    <property type="project" value="UniProtKB-KW"/>
</dbReference>
<dbReference type="RefSeq" id="WP_279856544.1">
    <property type="nucleotide sequence ID" value="NZ_JARVUX010000001.1"/>
</dbReference>
<dbReference type="InterPro" id="IPR050090">
    <property type="entry name" value="Tyrosine_recombinase_XerCD"/>
</dbReference>
<dbReference type="PROSITE" id="PS51900">
    <property type="entry name" value="CB"/>
    <property type="match status" value="1"/>
</dbReference>
<dbReference type="Pfam" id="PF14657">
    <property type="entry name" value="Arm-DNA-bind_4"/>
    <property type="match status" value="1"/>
</dbReference>
<evidence type="ECO:0000256" key="1">
    <source>
        <dbReference type="ARBA" id="ARBA00008857"/>
    </source>
</evidence>
<keyword evidence="2 4" id="KW-0238">DNA-binding</keyword>
<dbReference type="InterPro" id="IPR011010">
    <property type="entry name" value="DNA_brk_join_enz"/>
</dbReference>
<dbReference type="AlphaFoldDB" id="A0AAP4A8A7"/>
<dbReference type="GO" id="GO:0015074">
    <property type="term" value="P:DNA integration"/>
    <property type="evidence" value="ECO:0007669"/>
    <property type="project" value="InterPro"/>
</dbReference>
<protein>
    <submittedName>
        <fullName evidence="7">Site-specific integrase</fullName>
    </submittedName>
</protein>
<evidence type="ECO:0000259" key="5">
    <source>
        <dbReference type="PROSITE" id="PS51898"/>
    </source>
</evidence>
<sequence>MNLQYNINFRPKDSGFQIRISYKDPKTGKWKEKSKQGFKTKKLAKLGADKLLTQLKEELERNKDIVGDENVTVREMKKVYLEHIQTYRTFNTYKSTRAALSNFDLDDTKLTELSIIDIQRCIDKLTARKLSPTTVKRRVTAFRTMLKFAHSQYGLPIPNLELLVLPEKKDLTSKRRAMDKHEINFLLKHMKMKHYNYYRICVVAANTGMRLGEVLGLTWDCVDWENAIITVNKQWKELDKGVFGFGELKSKNSYRKIPVTRTFLDTLREIKSINKGSLDNRVIDNFDNYLSLCVNINKCIRRNYDISMHDFRHSFATRLIHEGLDFKTTAKILGHDVEQTIRVYSHVTDEMMEKAKKVIGQFD</sequence>